<dbReference type="EMBL" id="MZXV01000085">
    <property type="protein sequence ID" value="PZV33110.1"/>
    <property type="molecule type" value="Genomic_DNA"/>
</dbReference>
<sequence length="68" mass="7385">MEYFADLYISMEETHVCVLDREGAVIHDAKTTSTAEAIVASLAKAPTCQRVVFGTGRMAACRGDYPES</sequence>
<evidence type="ECO:0000313" key="2">
    <source>
        <dbReference type="Proteomes" id="UP000248616"/>
    </source>
</evidence>
<proteinExistence type="predicted"/>
<comment type="caution">
    <text evidence="1">The sequence shown here is derived from an EMBL/GenBank/DDBJ whole genome shotgun (WGS) entry which is preliminary data.</text>
</comment>
<protein>
    <submittedName>
        <fullName evidence="1">Uncharacterized protein</fullName>
    </submittedName>
</protein>
<name>A0A2W7BQL6_9HYPH</name>
<accession>A0A2W7BQL6</accession>
<dbReference type="Proteomes" id="UP000248616">
    <property type="component" value="Unassembled WGS sequence"/>
</dbReference>
<keyword evidence="2" id="KW-1185">Reference proteome</keyword>
<dbReference type="AlphaFoldDB" id="A0A2W7BQL6"/>
<gene>
    <name evidence="1" type="ORF">B5V02_37815</name>
</gene>
<reference evidence="2" key="1">
    <citation type="submission" date="2017-03" db="EMBL/GenBank/DDBJ databases">
        <authorList>
            <person name="Safronova V.I."/>
            <person name="Sazanova A.L."/>
            <person name="Chirak E.R."/>
        </authorList>
    </citation>
    <scope>NUCLEOTIDE SEQUENCE [LARGE SCALE GENOMIC DNA]</scope>
    <source>
        <strain evidence="2">Ach-343</strain>
    </source>
</reference>
<organism evidence="1 2">
    <name type="scientific">Mesorhizobium kowhaii</name>
    <dbReference type="NCBI Taxonomy" id="1300272"/>
    <lineage>
        <taxon>Bacteria</taxon>
        <taxon>Pseudomonadati</taxon>
        <taxon>Pseudomonadota</taxon>
        <taxon>Alphaproteobacteria</taxon>
        <taxon>Hyphomicrobiales</taxon>
        <taxon>Phyllobacteriaceae</taxon>
        <taxon>Mesorhizobium</taxon>
    </lineage>
</organism>
<evidence type="ECO:0000313" key="1">
    <source>
        <dbReference type="EMBL" id="PZV33110.1"/>
    </source>
</evidence>